<evidence type="ECO:0000313" key="3">
    <source>
        <dbReference type="Proteomes" id="UP000376575"/>
    </source>
</evidence>
<dbReference type="PANTHER" id="PTHR42743:SF11">
    <property type="entry name" value="AMINODEOXYCHORISMATE LYASE"/>
    <property type="match status" value="1"/>
</dbReference>
<accession>A0A5J4FDS2</accession>
<dbReference type="RefSeq" id="WP_151697044.1">
    <property type="nucleotide sequence ID" value="NZ_BJKP01000041.1"/>
</dbReference>
<dbReference type="EMBL" id="BJKP01000041">
    <property type="protein sequence ID" value="GEA28658.1"/>
    <property type="molecule type" value="Genomic_DNA"/>
</dbReference>
<organism evidence="2 3">
    <name type="scientific">Microcystis aeruginosa NIES-4325</name>
    <dbReference type="NCBI Taxonomy" id="2569534"/>
    <lineage>
        <taxon>Bacteria</taxon>
        <taxon>Bacillati</taxon>
        <taxon>Cyanobacteriota</taxon>
        <taxon>Cyanophyceae</taxon>
        <taxon>Oscillatoriophycideae</taxon>
        <taxon>Chroococcales</taxon>
        <taxon>Microcystaceae</taxon>
        <taxon>Microcystis</taxon>
    </lineage>
</organism>
<keyword evidence="2" id="KW-0808">Transferase</keyword>
<comment type="similarity">
    <text evidence="1">Belongs to the class-IV pyridoxal-phosphate-dependent aminotransferase family.</text>
</comment>
<dbReference type="Pfam" id="PF01063">
    <property type="entry name" value="Aminotran_4"/>
    <property type="match status" value="1"/>
</dbReference>
<reference evidence="2 3" key="1">
    <citation type="journal article" date="2019" name="FEMS Microbiol. Lett.">
        <title>A novel salt-tolerant genotype illuminates the sucrose gene evolution in freshwater bloom-forming cyanobacterium Microcystis aeruginosa.</title>
        <authorList>
            <person name="Tanabe Y."/>
            <person name="Yamaguchi H."/>
            <person name="Sano T."/>
            <person name="Kawachi M."/>
        </authorList>
    </citation>
    <scope>NUCLEOTIDE SEQUENCE [LARGE SCALE GENOMIC DNA]</scope>
    <source>
        <strain evidence="2 3">NIES-4325</strain>
    </source>
</reference>
<evidence type="ECO:0000313" key="2">
    <source>
        <dbReference type="EMBL" id="GEA28658.1"/>
    </source>
</evidence>
<dbReference type="SUPFAM" id="SSF56752">
    <property type="entry name" value="D-aminoacid aminotransferase-like PLP-dependent enzymes"/>
    <property type="match status" value="1"/>
</dbReference>
<name>A0A5J4FDS2_MICAE</name>
<evidence type="ECO:0000256" key="1">
    <source>
        <dbReference type="ARBA" id="ARBA00009320"/>
    </source>
</evidence>
<comment type="caution">
    <text evidence="2">The sequence shown here is derived from an EMBL/GenBank/DDBJ whole genome shotgun (WGS) entry which is preliminary data.</text>
</comment>
<dbReference type="InterPro" id="IPR001544">
    <property type="entry name" value="Aminotrans_IV"/>
</dbReference>
<dbReference type="InterPro" id="IPR036038">
    <property type="entry name" value="Aminotransferase-like"/>
</dbReference>
<protein>
    <submittedName>
        <fullName evidence="2">Branched-chain-amino-acid aminotransferase</fullName>
        <ecNumber evidence="2">2.6.1.42</ecNumber>
    </submittedName>
</protein>
<proteinExistence type="inferred from homology"/>
<dbReference type="GO" id="GO:0046394">
    <property type="term" value="P:carboxylic acid biosynthetic process"/>
    <property type="evidence" value="ECO:0007669"/>
    <property type="project" value="UniProtKB-ARBA"/>
</dbReference>
<dbReference type="InterPro" id="IPR043132">
    <property type="entry name" value="BCAT-like_C"/>
</dbReference>
<dbReference type="GO" id="GO:0004084">
    <property type="term" value="F:branched-chain-amino-acid transaminase activity"/>
    <property type="evidence" value="ECO:0007669"/>
    <property type="project" value="UniProtKB-EC"/>
</dbReference>
<gene>
    <name evidence="2" type="primary">ilvE_2</name>
    <name evidence="2" type="ORF">MiAbW_03236</name>
</gene>
<sequence length="277" mass="32298">MYWYNGELIEDERISLGIDDVGLLYGATIFTTLRIYQQSLDHPLTHWQDHLQRLHSSLQVFHWSDPDWQRIRQGSEELSRFYPVLRITIFPDGREWIKGRFLPEDLNLRQEQGIIGWVIDNPAWQRVLGEHKTGNYLTTWLASQTAQKKGAQEAILVDQLGNWLETSTGNLWGWKDNCWYSPLLTANILPGIGRSAFIGWLKKQNIPLEENLWTPEFVRTLQAIAYSNSLVEIIPFNSILGSNLEINKAIYQQVLPDLQQYFSRNVESRNKTLRSRT</sequence>
<dbReference type="Gene3D" id="3.30.470.10">
    <property type="match status" value="1"/>
</dbReference>
<dbReference type="EC" id="2.6.1.42" evidence="2"/>
<dbReference type="Gene3D" id="3.20.10.10">
    <property type="entry name" value="D-amino Acid Aminotransferase, subunit A, domain 2"/>
    <property type="match status" value="1"/>
</dbReference>
<dbReference type="AlphaFoldDB" id="A0A5J4FDS2"/>
<dbReference type="PANTHER" id="PTHR42743">
    <property type="entry name" value="AMINO-ACID AMINOTRANSFERASE"/>
    <property type="match status" value="1"/>
</dbReference>
<dbReference type="InterPro" id="IPR043131">
    <property type="entry name" value="BCAT-like_N"/>
</dbReference>
<dbReference type="Proteomes" id="UP000376575">
    <property type="component" value="Unassembled WGS sequence"/>
</dbReference>
<keyword evidence="2" id="KW-0032">Aminotransferase</keyword>
<dbReference type="InterPro" id="IPR050571">
    <property type="entry name" value="Class-IV_PLP-Dep_Aminotrnsfr"/>
</dbReference>
<dbReference type="GO" id="GO:0005829">
    <property type="term" value="C:cytosol"/>
    <property type="evidence" value="ECO:0007669"/>
    <property type="project" value="TreeGrafter"/>
</dbReference>